<gene>
    <name evidence="1" type="ORF">CAMRE0001_0849</name>
</gene>
<dbReference type="EMBL" id="ACFU01000031">
    <property type="protein sequence ID" value="EEF12965.1"/>
    <property type="molecule type" value="Genomic_DNA"/>
</dbReference>
<dbReference type="Proteomes" id="UP000003082">
    <property type="component" value="Unassembled WGS sequence"/>
</dbReference>
<sequence>MLNIDYLNLKVLRKRISYFILKSVNLDIILKLHKKTYIRNY</sequence>
<evidence type="ECO:0000313" key="2">
    <source>
        <dbReference type="Proteomes" id="UP000003082"/>
    </source>
</evidence>
<dbReference type="AlphaFoldDB" id="B9D4Y5"/>
<keyword evidence="2" id="KW-1185">Reference proteome</keyword>
<comment type="caution">
    <text evidence="1">The sequence shown here is derived from an EMBL/GenBank/DDBJ whole genome shotgun (WGS) entry which is preliminary data.</text>
</comment>
<protein>
    <submittedName>
        <fullName evidence="1">Uncharacterized protein</fullName>
    </submittedName>
</protein>
<organism evidence="1 2">
    <name type="scientific">Campylobacter rectus RM3267</name>
    <dbReference type="NCBI Taxonomy" id="553218"/>
    <lineage>
        <taxon>Bacteria</taxon>
        <taxon>Pseudomonadati</taxon>
        <taxon>Campylobacterota</taxon>
        <taxon>Epsilonproteobacteria</taxon>
        <taxon>Campylobacterales</taxon>
        <taxon>Campylobacteraceae</taxon>
        <taxon>Campylobacter</taxon>
    </lineage>
</organism>
<name>B9D4Y5_CAMRE</name>
<proteinExistence type="predicted"/>
<reference evidence="1 2" key="1">
    <citation type="submission" date="2008-08" db="EMBL/GenBank/DDBJ databases">
        <authorList>
            <person name="Madupu R."/>
            <person name="Durkin A.S."/>
            <person name="Torralba M."/>
            <person name="Methe B."/>
            <person name="Sutton G.G."/>
            <person name="Strausberg R.L."/>
            <person name="Nelson K.E."/>
        </authorList>
    </citation>
    <scope>NUCLEOTIDE SEQUENCE [LARGE SCALE GENOMIC DNA]</scope>
    <source>
        <strain evidence="1 2">RM3267</strain>
    </source>
</reference>
<evidence type="ECO:0000313" key="1">
    <source>
        <dbReference type="EMBL" id="EEF12965.1"/>
    </source>
</evidence>
<accession>B9D4Y5</accession>